<dbReference type="PANTHER" id="PTHR36842:SF1">
    <property type="entry name" value="PROTEIN TOLB"/>
    <property type="match status" value="1"/>
</dbReference>
<dbReference type="STRING" id="582402.Hbal_2615"/>
<dbReference type="eggNOG" id="COG0823">
    <property type="taxonomic scope" value="Bacteria"/>
</dbReference>
<evidence type="ECO:0000256" key="1">
    <source>
        <dbReference type="ARBA" id="ARBA00009820"/>
    </source>
</evidence>
<evidence type="ECO:0000313" key="4">
    <source>
        <dbReference type="Proteomes" id="UP000002745"/>
    </source>
</evidence>
<organism evidence="3 4">
    <name type="scientific">Hirschia baltica (strain ATCC 49814 / DSM 5838 / IFAM 1418)</name>
    <dbReference type="NCBI Taxonomy" id="582402"/>
    <lineage>
        <taxon>Bacteria</taxon>
        <taxon>Pseudomonadati</taxon>
        <taxon>Pseudomonadota</taxon>
        <taxon>Alphaproteobacteria</taxon>
        <taxon>Hyphomonadales</taxon>
        <taxon>Hyphomonadaceae</taxon>
        <taxon>Hirschia</taxon>
    </lineage>
</organism>
<gene>
    <name evidence="3" type="ordered locus">Hbal_2615</name>
</gene>
<name>C6XPM5_HIRBI</name>
<proteinExistence type="inferred from homology"/>
<dbReference type="SUPFAM" id="SSF82171">
    <property type="entry name" value="DPP6 N-terminal domain-like"/>
    <property type="match status" value="2"/>
</dbReference>
<dbReference type="PANTHER" id="PTHR36842">
    <property type="entry name" value="PROTEIN TOLB HOMOLOG"/>
    <property type="match status" value="1"/>
</dbReference>
<dbReference type="AlphaFoldDB" id="C6XPM5"/>
<keyword evidence="2" id="KW-0732">Signal</keyword>
<comment type="similarity">
    <text evidence="1">Belongs to the TolB family.</text>
</comment>
<dbReference type="HOGENOM" id="CLU_011452_0_0_5"/>
<feature type="chain" id="PRO_5002974208" evidence="2">
    <location>
        <begin position="21"/>
        <end position="648"/>
    </location>
</feature>
<dbReference type="OrthoDB" id="9812921at2"/>
<sequence>MRRKTLLLACTALALITQQACTTIADGETLPVTDAPQAIASSTTEDVVEKKGVMFMNRIGPGSSELYISNADGTNERKLLGENTVFEYSAELASDGTSVYFTSERNGDGNSELFKANIDGSNIEEVVSSSSVEDAVSISPDGKKIAFVSTREGYFSNVWIKDLETGELTNLTGAEHIQGDPMLPNSFLRPSWSPDGKWIAFSSDRNTNWRGHDYPIGWEHTQELSIYVIGADGQNFRRLVSKPEMSYGSPSWSPDGKRISFYAITTEDTWGARRYNLVQDTTSQIASVDVETGRDYIEHTSGKGVKISPVYISNDKIGYVNKGPENEGIYYTDGSTPILKKNVREPIWTQDGSQVIYEQVDHTRRPDGVDLYSWDPEWEYKHIDVFPLLSSQDEIVISDKKNIGNLVVLDRDGKNPRTIYEVTKESTKTPYLLGTGLVGAYQPSWSRDGEWVTFCVGTFFYKRYDAPARVMMVRRDGTGLREVTHGEENAGFPSFSADGKEIVYRVWDKENIGLRIYNIEKDEHRVLTETGDNLPAYSPDGTRILFTRRHGHADYDLYTIKPDGTDLVRLTTHPSGDGHAVWSNDGSKIMWSGSVYGFRDEAALYDDTFQQYGQIWVMNADGSNKHMVTDSKWEDSMPLYVPYLDQEK</sequence>
<keyword evidence="4" id="KW-1185">Reference proteome</keyword>
<feature type="signal peptide" evidence="2">
    <location>
        <begin position="1"/>
        <end position="20"/>
    </location>
</feature>
<evidence type="ECO:0000313" key="3">
    <source>
        <dbReference type="EMBL" id="ACT60290.1"/>
    </source>
</evidence>
<evidence type="ECO:0000256" key="2">
    <source>
        <dbReference type="SAM" id="SignalP"/>
    </source>
</evidence>
<dbReference type="EMBL" id="CP001678">
    <property type="protein sequence ID" value="ACT60290.1"/>
    <property type="molecule type" value="Genomic_DNA"/>
</dbReference>
<reference evidence="4" key="1">
    <citation type="journal article" date="2011" name="J. Bacteriol.">
        <title>Genome sequences of eight morphologically diverse alphaproteobacteria.</title>
        <authorList>
            <consortium name="US DOE Joint Genome Institute"/>
            <person name="Brown P.J."/>
            <person name="Kysela D.T."/>
            <person name="Buechlein A."/>
            <person name="Hemmerich C."/>
            <person name="Brun Y.V."/>
        </authorList>
    </citation>
    <scope>NUCLEOTIDE SEQUENCE [LARGE SCALE GENOMIC DNA]</scope>
    <source>
        <strain evidence="4">ATCC 49814 / DSM 5838 / IFAM 1418</strain>
    </source>
</reference>
<dbReference type="Gene3D" id="2.120.10.30">
    <property type="entry name" value="TolB, C-terminal domain"/>
    <property type="match status" value="2"/>
</dbReference>
<dbReference type="KEGG" id="hba:Hbal_2615"/>
<protein>
    <submittedName>
        <fullName evidence="3">WD40 domain protein beta Propeller</fullName>
    </submittedName>
</protein>
<dbReference type="Pfam" id="PF07676">
    <property type="entry name" value="PD40"/>
    <property type="match status" value="7"/>
</dbReference>
<dbReference type="Proteomes" id="UP000002745">
    <property type="component" value="Chromosome"/>
</dbReference>
<dbReference type="InterPro" id="IPR011659">
    <property type="entry name" value="WD40"/>
</dbReference>
<dbReference type="InterPro" id="IPR011042">
    <property type="entry name" value="6-blade_b-propeller_TolB-like"/>
</dbReference>
<accession>C6XPM5</accession>
<dbReference type="RefSeq" id="WP_015828440.1">
    <property type="nucleotide sequence ID" value="NC_012982.1"/>
</dbReference>